<comment type="similarity">
    <text evidence="1 6">Belongs to the UDPGP type 2 family.</text>
</comment>
<dbReference type="Pfam" id="PF00483">
    <property type="entry name" value="NTP_transferase"/>
    <property type="match status" value="1"/>
</dbReference>
<evidence type="ECO:0000256" key="4">
    <source>
        <dbReference type="ARBA" id="ARBA00022695"/>
    </source>
</evidence>
<dbReference type="NCBIfam" id="TIGR01099">
    <property type="entry name" value="galU"/>
    <property type="match status" value="1"/>
</dbReference>
<dbReference type="SUPFAM" id="SSF53448">
    <property type="entry name" value="Nucleotide-diphospho-sugar transferases"/>
    <property type="match status" value="1"/>
</dbReference>
<evidence type="ECO:0000256" key="6">
    <source>
        <dbReference type="RuleBase" id="RU361259"/>
    </source>
</evidence>
<comment type="catalytic activity">
    <reaction evidence="5 6">
        <text>alpha-D-glucose 1-phosphate + UTP + H(+) = UDP-alpha-D-glucose + diphosphate</text>
        <dbReference type="Rhea" id="RHEA:19889"/>
        <dbReference type="ChEBI" id="CHEBI:15378"/>
        <dbReference type="ChEBI" id="CHEBI:33019"/>
        <dbReference type="ChEBI" id="CHEBI:46398"/>
        <dbReference type="ChEBI" id="CHEBI:58601"/>
        <dbReference type="ChEBI" id="CHEBI:58885"/>
        <dbReference type="EC" id="2.7.7.9"/>
    </reaction>
</comment>
<dbReference type="AlphaFoldDB" id="A0A5Q2RNU1"/>
<dbReference type="Proteomes" id="UP000334019">
    <property type="component" value="Chromosome"/>
</dbReference>
<evidence type="ECO:0000256" key="3">
    <source>
        <dbReference type="ARBA" id="ARBA00022679"/>
    </source>
</evidence>
<organism evidence="8 9">
    <name type="scientific">Actinomarinicola tropica</name>
    <dbReference type="NCBI Taxonomy" id="2789776"/>
    <lineage>
        <taxon>Bacteria</taxon>
        <taxon>Bacillati</taxon>
        <taxon>Actinomycetota</taxon>
        <taxon>Acidimicrobiia</taxon>
        <taxon>Acidimicrobiales</taxon>
        <taxon>Iamiaceae</taxon>
        <taxon>Actinomarinicola</taxon>
    </lineage>
</organism>
<keyword evidence="3 6" id="KW-0808">Transferase</keyword>
<dbReference type="Gene3D" id="3.90.550.10">
    <property type="entry name" value="Spore Coat Polysaccharide Biosynthesis Protein SpsA, Chain A"/>
    <property type="match status" value="1"/>
</dbReference>
<dbReference type="GO" id="GO:0006011">
    <property type="term" value="P:UDP-alpha-D-glucose metabolic process"/>
    <property type="evidence" value="ECO:0007669"/>
    <property type="project" value="InterPro"/>
</dbReference>
<dbReference type="InterPro" id="IPR029044">
    <property type="entry name" value="Nucleotide-diphossugar_trans"/>
</dbReference>
<protein>
    <recommendedName>
        <fullName evidence="2 6">UTP--glucose-1-phosphate uridylyltransferase</fullName>
        <ecNumber evidence="2 6">2.7.7.9</ecNumber>
    </recommendedName>
    <alternativeName>
        <fullName evidence="6">UDP-glucose pyrophosphorylase</fullName>
    </alternativeName>
</protein>
<dbReference type="PANTHER" id="PTHR43197">
    <property type="entry name" value="UTP--GLUCOSE-1-PHOSPHATE URIDYLYLTRANSFERASE"/>
    <property type="match status" value="1"/>
</dbReference>
<dbReference type="GO" id="GO:0003983">
    <property type="term" value="F:UTP:glucose-1-phosphate uridylyltransferase activity"/>
    <property type="evidence" value="ECO:0007669"/>
    <property type="project" value="UniProtKB-EC"/>
</dbReference>
<keyword evidence="4 6" id="KW-0548">Nucleotidyltransferase</keyword>
<evidence type="ECO:0000313" key="8">
    <source>
        <dbReference type="EMBL" id="QGG96096.1"/>
    </source>
</evidence>
<evidence type="ECO:0000256" key="5">
    <source>
        <dbReference type="ARBA" id="ARBA00048128"/>
    </source>
</evidence>
<dbReference type="PANTHER" id="PTHR43197:SF1">
    <property type="entry name" value="UTP--GLUCOSE-1-PHOSPHATE URIDYLYLTRANSFERASE"/>
    <property type="match status" value="1"/>
</dbReference>
<keyword evidence="9" id="KW-1185">Reference proteome</keyword>
<dbReference type="InterPro" id="IPR005771">
    <property type="entry name" value="GalU_uridylyltTrfase_bac/arc"/>
</dbReference>
<dbReference type="CDD" id="cd02541">
    <property type="entry name" value="UGPase_prokaryotic"/>
    <property type="match status" value="1"/>
</dbReference>
<name>A0A5Q2RNU1_9ACTN</name>
<evidence type="ECO:0000259" key="7">
    <source>
        <dbReference type="Pfam" id="PF00483"/>
    </source>
</evidence>
<dbReference type="EMBL" id="CP045851">
    <property type="protein sequence ID" value="QGG96096.1"/>
    <property type="molecule type" value="Genomic_DNA"/>
</dbReference>
<proteinExistence type="inferred from homology"/>
<feature type="domain" description="Nucleotidyl transferase" evidence="7">
    <location>
        <begin position="7"/>
        <end position="267"/>
    </location>
</feature>
<evidence type="ECO:0000256" key="1">
    <source>
        <dbReference type="ARBA" id="ARBA00006890"/>
    </source>
</evidence>
<gene>
    <name evidence="8" type="primary">galU</name>
    <name evidence="8" type="ORF">GH723_13865</name>
</gene>
<dbReference type="KEGG" id="atq:GH723_13865"/>
<dbReference type="EC" id="2.7.7.9" evidence="2 6"/>
<evidence type="ECO:0000313" key="9">
    <source>
        <dbReference type="Proteomes" id="UP000334019"/>
    </source>
</evidence>
<sequence>MMSKVRKAVIPAAGWGTRFLPFTKSVPKEVLPIIDRPAIQYIVEEAVAAGIEDILIVTSPYKKAVEDHFDRTRELEAVLEAGGKTAELEQIRALADLAQVHFVRQGEALGLGHAVGVARRHVGDEPFAVLLGDDMMHPRSPLLREMIAATEERGTSTIALMRVPKEDVSKYGSAAVEPIEGRDDLVAVRGLVEKPPPEEAPSDLAVIGRYVFTPEIFDHIERTAPGKGGEIQLTDAMATLAAGSGVNGLVFEGGRFDVGDKVDYLRTVLELGLEREDLRADLLSLIRDVAAREGIGDPS</sequence>
<reference evidence="8 9" key="1">
    <citation type="submission" date="2019-11" db="EMBL/GenBank/DDBJ databases">
        <authorList>
            <person name="He Y."/>
        </authorList>
    </citation>
    <scope>NUCLEOTIDE SEQUENCE [LARGE SCALE GENOMIC DNA]</scope>
    <source>
        <strain evidence="8 9">SCSIO 58843</strain>
    </source>
</reference>
<evidence type="ECO:0000256" key="2">
    <source>
        <dbReference type="ARBA" id="ARBA00012415"/>
    </source>
</evidence>
<dbReference type="RefSeq" id="WP_153760202.1">
    <property type="nucleotide sequence ID" value="NZ_CP045851.1"/>
</dbReference>
<accession>A0A5Q2RNU1</accession>
<dbReference type="InterPro" id="IPR005835">
    <property type="entry name" value="NTP_transferase_dom"/>
</dbReference>